<reference evidence="1" key="1">
    <citation type="journal article" date="2015" name="Proc. Natl. Acad. Sci. U.S.A.">
        <title>Networks of energetic and metabolic interactions define dynamics in microbial communities.</title>
        <authorList>
            <person name="Embree M."/>
            <person name="Liu J.K."/>
            <person name="Al-Bassam M.M."/>
            <person name="Zengler K."/>
        </authorList>
    </citation>
    <scope>NUCLEOTIDE SEQUENCE</scope>
</reference>
<name>A0A0W8F1Y9_9ZZZZ</name>
<evidence type="ECO:0000313" key="1">
    <source>
        <dbReference type="EMBL" id="KUG14885.1"/>
    </source>
</evidence>
<dbReference type="AlphaFoldDB" id="A0A0W8F1Y9"/>
<comment type="caution">
    <text evidence="1">The sequence shown here is derived from an EMBL/GenBank/DDBJ whole genome shotgun (WGS) entry which is preliminary data.</text>
</comment>
<sequence>MAIICVTAEFRVINHCFEFIWLIVCINSMKILHGDEDSLNNSIISVHFKIYDHWKAF</sequence>
<organism evidence="1">
    <name type="scientific">hydrocarbon metagenome</name>
    <dbReference type="NCBI Taxonomy" id="938273"/>
    <lineage>
        <taxon>unclassified sequences</taxon>
        <taxon>metagenomes</taxon>
        <taxon>ecological metagenomes</taxon>
    </lineage>
</organism>
<proteinExistence type="predicted"/>
<protein>
    <submittedName>
        <fullName evidence="1">Uncharacterized protein</fullName>
    </submittedName>
</protein>
<dbReference type="EMBL" id="LNQE01001608">
    <property type="protein sequence ID" value="KUG14885.1"/>
    <property type="molecule type" value="Genomic_DNA"/>
</dbReference>
<gene>
    <name evidence="1" type="ORF">ASZ90_015462</name>
</gene>
<accession>A0A0W8F1Y9</accession>